<dbReference type="NCBIfam" id="NF007233">
    <property type="entry name" value="PRK09653.1"/>
    <property type="match status" value="1"/>
</dbReference>
<dbReference type="InterPro" id="IPR042113">
    <property type="entry name" value="P_AcTrfase_dom1"/>
</dbReference>
<evidence type="ECO:0000313" key="10">
    <source>
        <dbReference type="EMBL" id="QIM10256.1"/>
    </source>
</evidence>
<dbReference type="Pfam" id="PF01515">
    <property type="entry name" value="PTA_PTB"/>
    <property type="match status" value="1"/>
</dbReference>
<comment type="catalytic activity">
    <reaction evidence="1">
        <text>acetyl-CoA + phosphate = acetyl phosphate + CoA</text>
        <dbReference type="Rhea" id="RHEA:19521"/>
        <dbReference type="ChEBI" id="CHEBI:22191"/>
        <dbReference type="ChEBI" id="CHEBI:43474"/>
        <dbReference type="ChEBI" id="CHEBI:57287"/>
        <dbReference type="ChEBI" id="CHEBI:57288"/>
        <dbReference type="EC" id="2.3.1.8"/>
    </reaction>
</comment>
<evidence type="ECO:0000256" key="1">
    <source>
        <dbReference type="ARBA" id="ARBA00000705"/>
    </source>
</evidence>
<protein>
    <recommendedName>
        <fullName evidence="5">Phosphate acetyltransferase</fullName>
        <ecNumber evidence="4">2.3.1.8</ecNumber>
    </recommendedName>
    <alternativeName>
        <fullName evidence="8">Phosphotransacetylase</fullName>
    </alternativeName>
</protein>
<keyword evidence="6 10" id="KW-0808">Transferase</keyword>
<reference evidence="10" key="1">
    <citation type="journal article" date="2020" name="J. ISSAAS">
        <title>Lactobacilli and other gastrointestinal microbiota of Peromyscus leucopus, reservoir host for agents of Lyme disease and other zoonoses in North America.</title>
        <authorList>
            <person name="Milovic A."/>
            <person name="Bassam K."/>
            <person name="Shao H."/>
            <person name="Chatzistamou I."/>
            <person name="Tufts D.M."/>
            <person name="Diuk-Wasser M."/>
            <person name="Barbour A.G."/>
        </authorList>
    </citation>
    <scope>NUCLEOTIDE SEQUENCE</scope>
    <source>
        <strain evidence="10">LL90</strain>
    </source>
</reference>
<dbReference type="InterPro" id="IPR042112">
    <property type="entry name" value="P_AcTrfase_dom2"/>
</dbReference>
<evidence type="ECO:0000256" key="3">
    <source>
        <dbReference type="ARBA" id="ARBA00005656"/>
    </source>
</evidence>
<dbReference type="Gene3D" id="3.40.50.10750">
    <property type="entry name" value="Isocitrate/Isopropylmalate dehydrogenase-like"/>
    <property type="match status" value="1"/>
</dbReference>
<gene>
    <name evidence="10" type="primary">pta</name>
    <name evidence="10" type="ORF">PlAlph_0100</name>
</gene>
<keyword evidence="7" id="KW-0012">Acyltransferase</keyword>
<dbReference type="InterPro" id="IPR012147">
    <property type="entry name" value="P_Ac_Bu_trans"/>
</dbReference>
<evidence type="ECO:0000259" key="9">
    <source>
        <dbReference type="Pfam" id="PF01515"/>
    </source>
</evidence>
<evidence type="ECO:0000256" key="8">
    <source>
        <dbReference type="ARBA" id="ARBA00031108"/>
    </source>
</evidence>
<evidence type="ECO:0000256" key="5">
    <source>
        <dbReference type="ARBA" id="ARBA00021528"/>
    </source>
</evidence>
<sequence>MKQTAFLQKLIAKAQQDIQTIVLPEGEDERILKAARAIAEMKAAKLVILGNEAEIKAYFAANGWNMDNIEIVEPEKSAKLQQYAEMFYEMRKDKGISMEDAVKQMNNYNYFGTMMIKAGDADGMVSGANHSTADTVRPALQIIKSTKKGRSVSSAVVIVSNDKPYIFSDCAIIIDPTSQELADIAVDAAQTAIQFGIEPKVAMLSFSTKGSAKGEKVEKVTEAVKLAQQQLELPEYKKLGIKLDGELQLDAAIDGVVAAKKAPNSEVAGQANVLVFPDINAGNIGYKLCQRIGGAEAYGPILQGLNAPVNDLSRGALVEDIIGMIAITCLQAQK</sequence>
<dbReference type="InterPro" id="IPR050500">
    <property type="entry name" value="Phos_Acetyltrans/Butyryltrans"/>
</dbReference>
<dbReference type="Gene3D" id="3.40.50.10950">
    <property type="match status" value="1"/>
</dbReference>
<evidence type="ECO:0000256" key="4">
    <source>
        <dbReference type="ARBA" id="ARBA00012707"/>
    </source>
</evidence>
<dbReference type="InterPro" id="IPR002505">
    <property type="entry name" value="PTA_PTB"/>
</dbReference>
<dbReference type="EC" id="2.3.1.8" evidence="4"/>
<dbReference type="SUPFAM" id="SSF53659">
    <property type="entry name" value="Isocitrate/Isopropylmalate dehydrogenase-like"/>
    <property type="match status" value="1"/>
</dbReference>
<dbReference type="PIRSF" id="PIRSF000428">
    <property type="entry name" value="P_Ac_trans"/>
    <property type="match status" value="1"/>
</dbReference>
<comment type="pathway">
    <text evidence="2">Metabolic intermediate biosynthesis; acetyl-CoA biosynthesis; acetyl-CoA from acetate: step 2/2.</text>
</comment>
<dbReference type="PANTHER" id="PTHR43356">
    <property type="entry name" value="PHOSPHATE ACETYLTRANSFERASE"/>
    <property type="match status" value="1"/>
</dbReference>
<feature type="domain" description="Phosphate acetyl/butaryl transferase" evidence="9">
    <location>
        <begin position="6"/>
        <end position="329"/>
    </location>
</feature>
<dbReference type="InterPro" id="IPR004614">
    <property type="entry name" value="P_AcTrfase"/>
</dbReference>
<organism evidence="10">
    <name type="scientific">uncultured Alphaproteobacteria bacterium</name>
    <dbReference type="NCBI Taxonomy" id="91750"/>
    <lineage>
        <taxon>Bacteria</taxon>
        <taxon>Pseudomonadati</taxon>
        <taxon>Pseudomonadota</taxon>
        <taxon>Alphaproteobacteria</taxon>
        <taxon>environmental samples</taxon>
    </lineage>
</organism>
<dbReference type="EMBL" id="MN990728">
    <property type="protein sequence ID" value="QIM10256.1"/>
    <property type="molecule type" value="Genomic_DNA"/>
</dbReference>
<evidence type="ECO:0000256" key="2">
    <source>
        <dbReference type="ARBA" id="ARBA00004989"/>
    </source>
</evidence>
<name>A0A6G8F1Z7_9PROT</name>
<dbReference type="GO" id="GO:0008959">
    <property type="term" value="F:phosphate acetyltransferase activity"/>
    <property type="evidence" value="ECO:0007669"/>
    <property type="project" value="UniProtKB-EC"/>
</dbReference>
<dbReference type="NCBIfam" id="TIGR00651">
    <property type="entry name" value="pta"/>
    <property type="match status" value="1"/>
</dbReference>
<accession>A0A6G8F1Z7</accession>
<dbReference type="NCBIfam" id="NF004167">
    <property type="entry name" value="PRK05632.1"/>
    <property type="match status" value="1"/>
</dbReference>
<comment type="similarity">
    <text evidence="3">Belongs to the phosphate acetyltransferase and butyryltransferase family.</text>
</comment>
<dbReference type="PANTHER" id="PTHR43356:SF3">
    <property type="entry name" value="PHOSPHATE ACETYLTRANSFERASE"/>
    <property type="match status" value="1"/>
</dbReference>
<dbReference type="AlphaFoldDB" id="A0A6G8F1Z7"/>
<evidence type="ECO:0000256" key="6">
    <source>
        <dbReference type="ARBA" id="ARBA00022679"/>
    </source>
</evidence>
<proteinExistence type="inferred from homology"/>
<evidence type="ECO:0000256" key="7">
    <source>
        <dbReference type="ARBA" id="ARBA00023315"/>
    </source>
</evidence>